<dbReference type="RefSeq" id="WP_073854111.1">
    <property type="nucleotide sequence ID" value="NZ_LVWA01000010.1"/>
</dbReference>
<keyword evidence="1" id="KW-0732">Signal</keyword>
<proteinExistence type="predicted"/>
<gene>
    <name evidence="2" type="ORF">A3841_04445</name>
</gene>
<dbReference type="EMBL" id="LVWA01000010">
    <property type="protein sequence ID" value="OKL39197.1"/>
    <property type="molecule type" value="Genomic_DNA"/>
</dbReference>
<name>A0A1Q5PAF8_9BACT</name>
<organism evidence="2 3">
    <name type="scientific">Pontibacter flavimaris</name>
    <dbReference type="NCBI Taxonomy" id="1797110"/>
    <lineage>
        <taxon>Bacteria</taxon>
        <taxon>Pseudomonadati</taxon>
        <taxon>Bacteroidota</taxon>
        <taxon>Cytophagia</taxon>
        <taxon>Cytophagales</taxon>
        <taxon>Hymenobacteraceae</taxon>
        <taxon>Pontibacter</taxon>
    </lineage>
</organism>
<dbReference type="STRING" id="1797110.A3841_04445"/>
<dbReference type="Proteomes" id="UP000186551">
    <property type="component" value="Unassembled WGS sequence"/>
</dbReference>
<evidence type="ECO:0000313" key="2">
    <source>
        <dbReference type="EMBL" id="OKL39197.1"/>
    </source>
</evidence>
<evidence type="ECO:0000313" key="3">
    <source>
        <dbReference type="Proteomes" id="UP000186551"/>
    </source>
</evidence>
<evidence type="ECO:0000256" key="1">
    <source>
        <dbReference type="SAM" id="SignalP"/>
    </source>
</evidence>
<keyword evidence="3" id="KW-1185">Reference proteome</keyword>
<protein>
    <submittedName>
        <fullName evidence="2">Uncharacterized protein</fullName>
    </submittedName>
</protein>
<sequence>MKQLLLALLFCFSTGLLFGQSVSSGTPLMMPYEQNQEWASTLKALDKGDQWAMISERFFEFEAVGETLEKEELYVPFLIIDGIAPHVATLSMSTRSKVRDIIRDDGIKEVLVVDKEPETWYANKVFAGIVLITLNNRKTSKKLLKLLTK</sequence>
<dbReference type="AlphaFoldDB" id="A0A1Q5PAF8"/>
<reference evidence="2 3" key="1">
    <citation type="submission" date="2016-03" db="EMBL/GenBank/DDBJ databases">
        <title>Genome sequence of Pontibacter sp. nov., of the family cytophagaceae, isolated from marine sediment of the Yellow Sea, China.</title>
        <authorList>
            <person name="Zhang G."/>
            <person name="Zhang R."/>
        </authorList>
    </citation>
    <scope>NUCLEOTIDE SEQUENCE [LARGE SCALE GENOMIC DNA]</scope>
    <source>
        <strain evidence="2 3">S10-8</strain>
    </source>
</reference>
<comment type="caution">
    <text evidence="2">The sequence shown here is derived from an EMBL/GenBank/DDBJ whole genome shotgun (WGS) entry which is preliminary data.</text>
</comment>
<feature type="chain" id="PRO_5013202723" evidence="1">
    <location>
        <begin position="20"/>
        <end position="149"/>
    </location>
</feature>
<feature type="signal peptide" evidence="1">
    <location>
        <begin position="1"/>
        <end position="19"/>
    </location>
</feature>
<accession>A0A1Q5PAF8</accession>
<dbReference type="OrthoDB" id="983073at2"/>